<dbReference type="RefSeq" id="WP_377607572.1">
    <property type="nucleotide sequence ID" value="NZ_JBHUME010000019.1"/>
</dbReference>
<evidence type="ECO:0000256" key="2">
    <source>
        <dbReference type="SAM" id="MobiDB-lite"/>
    </source>
</evidence>
<dbReference type="Pfam" id="PF07501">
    <property type="entry name" value="G5"/>
    <property type="match status" value="1"/>
</dbReference>
<proteinExistence type="predicted"/>
<dbReference type="PANTHER" id="PTHR35788:SF1">
    <property type="entry name" value="EXPORTED PROTEIN"/>
    <property type="match status" value="1"/>
</dbReference>
<protein>
    <submittedName>
        <fullName evidence="5">VanW family protein</fullName>
    </submittedName>
</protein>
<evidence type="ECO:0000259" key="4">
    <source>
        <dbReference type="PROSITE" id="PS51109"/>
    </source>
</evidence>
<organism evidence="5 6">
    <name type="scientific">Paenibacillus gansuensis</name>
    <dbReference type="NCBI Taxonomy" id="306542"/>
    <lineage>
        <taxon>Bacteria</taxon>
        <taxon>Bacillati</taxon>
        <taxon>Bacillota</taxon>
        <taxon>Bacilli</taxon>
        <taxon>Bacillales</taxon>
        <taxon>Paenibacillaceae</taxon>
        <taxon>Paenibacillus</taxon>
    </lineage>
</organism>
<dbReference type="Proteomes" id="UP001597541">
    <property type="component" value="Unassembled WGS sequence"/>
</dbReference>
<reference evidence="6" key="1">
    <citation type="journal article" date="2019" name="Int. J. Syst. Evol. Microbiol.">
        <title>The Global Catalogue of Microorganisms (GCM) 10K type strain sequencing project: providing services to taxonomists for standard genome sequencing and annotation.</title>
        <authorList>
            <consortium name="The Broad Institute Genomics Platform"/>
            <consortium name="The Broad Institute Genome Sequencing Center for Infectious Disease"/>
            <person name="Wu L."/>
            <person name="Ma J."/>
        </authorList>
    </citation>
    <scope>NUCLEOTIDE SEQUENCE [LARGE SCALE GENOMIC DNA]</scope>
    <source>
        <strain evidence="6">KCTC 3950</strain>
    </source>
</reference>
<evidence type="ECO:0000313" key="6">
    <source>
        <dbReference type="Proteomes" id="UP001597541"/>
    </source>
</evidence>
<feature type="region of interest" description="Disordered" evidence="2">
    <location>
        <begin position="75"/>
        <end position="124"/>
    </location>
</feature>
<feature type="compositionally biased region" description="Basic and acidic residues" evidence="2">
    <location>
        <begin position="96"/>
        <end position="107"/>
    </location>
</feature>
<sequence length="533" mass="58873">MDRFVRARWVIAAGLGIALVMFLVIVMYGGQGRLPKGVSVSGWEPGPLSYVMFRQELSFRVKVAGERLVAVGVSKEAEGDGRTDEGQQDGGQQYERQQHEGQQHEGQHTMNSSNSKEAVQTLRHEDAESARYEEVTLSAADWGVRWNEDELAARVKPLFVGSLWERAKARWRFDKQLALRAGVDDAAMRRAADAAWPELAKQQPVDAKRRITADDRVEYTPHKSAYRVDTVALARALTARVGGPLWAGLAPQPGLRLGLRLRQLDPELTLAELRAQGVQRKIAEFSTPIKSTSAGREFNMSAAAKEIYDSMLAPGEVFDYSKIIKQAETNSGFRPAPVILNGRMVPGVGGGICQISSTLYVAVLRAGLEIVERRNHSLPVSYAPLGQDATYAGGYINFKFKNTTGKHMVIRTYLQNGRVVAKLFGTLPANVKYELSSKTVRTIPSPVKYVRNPYIPLGTEQLVQRGKEGYVVETYRYKKVNGRTAATERISRDTYKPQATIIAANTGKAPLPKSVQPRLEPDVIEDGVALLEP</sequence>
<dbReference type="SMART" id="SM01208">
    <property type="entry name" value="G5"/>
    <property type="match status" value="1"/>
</dbReference>
<keyword evidence="3" id="KW-0472">Membrane</keyword>
<keyword evidence="3" id="KW-1133">Transmembrane helix</keyword>
<keyword evidence="1" id="KW-0732">Signal</keyword>
<dbReference type="InterPro" id="IPR011098">
    <property type="entry name" value="G5_dom"/>
</dbReference>
<dbReference type="EMBL" id="JBHUME010000019">
    <property type="protein sequence ID" value="MFD2615577.1"/>
    <property type="molecule type" value="Genomic_DNA"/>
</dbReference>
<name>A0ABW5PMG6_9BACL</name>
<dbReference type="Pfam" id="PF04294">
    <property type="entry name" value="VanW"/>
    <property type="match status" value="1"/>
</dbReference>
<evidence type="ECO:0000313" key="5">
    <source>
        <dbReference type="EMBL" id="MFD2615577.1"/>
    </source>
</evidence>
<comment type="caution">
    <text evidence="5">The sequence shown here is derived from an EMBL/GenBank/DDBJ whole genome shotgun (WGS) entry which is preliminary data.</text>
</comment>
<feature type="compositionally biased region" description="Basic and acidic residues" evidence="2">
    <location>
        <begin position="75"/>
        <end position="85"/>
    </location>
</feature>
<gene>
    <name evidence="5" type="ORF">ACFSUF_24525</name>
</gene>
<keyword evidence="6" id="KW-1185">Reference proteome</keyword>
<keyword evidence="3" id="KW-0812">Transmembrane</keyword>
<feature type="domain" description="G5" evidence="4">
    <location>
        <begin position="429"/>
        <end position="508"/>
    </location>
</feature>
<evidence type="ECO:0000256" key="3">
    <source>
        <dbReference type="SAM" id="Phobius"/>
    </source>
</evidence>
<dbReference type="InterPro" id="IPR052913">
    <property type="entry name" value="Glycopeptide_resist_protein"/>
</dbReference>
<dbReference type="Gene3D" id="2.20.230.10">
    <property type="entry name" value="Resuscitation-promoting factor rpfb"/>
    <property type="match status" value="1"/>
</dbReference>
<dbReference type="PANTHER" id="PTHR35788">
    <property type="entry name" value="EXPORTED PROTEIN-RELATED"/>
    <property type="match status" value="1"/>
</dbReference>
<accession>A0ABW5PMG6</accession>
<feature type="transmembrane region" description="Helical" evidence="3">
    <location>
        <begin position="9"/>
        <end position="30"/>
    </location>
</feature>
<dbReference type="InterPro" id="IPR007391">
    <property type="entry name" value="Vancomycin_resist_VanW"/>
</dbReference>
<feature type="compositionally biased region" description="Polar residues" evidence="2">
    <location>
        <begin position="109"/>
        <end position="118"/>
    </location>
</feature>
<evidence type="ECO:0000256" key="1">
    <source>
        <dbReference type="ARBA" id="ARBA00022729"/>
    </source>
</evidence>
<dbReference type="PROSITE" id="PS51109">
    <property type="entry name" value="G5"/>
    <property type="match status" value="1"/>
</dbReference>